<dbReference type="Proteomes" id="UP000056209">
    <property type="component" value="Unassembled WGS sequence"/>
</dbReference>
<dbReference type="AlphaFoldDB" id="A0A100HQ79"/>
<dbReference type="EMBL" id="BCMS01000004">
    <property type="protein sequence ID" value="GAQ23644.1"/>
    <property type="molecule type" value="Genomic_DNA"/>
</dbReference>
<comment type="caution">
    <text evidence="2">The sequence shown here is derived from an EMBL/GenBank/DDBJ whole genome shotgun (WGS) entry which is preliminary data.</text>
</comment>
<protein>
    <submittedName>
        <fullName evidence="2">Uncharacterized protein</fullName>
    </submittedName>
</protein>
<evidence type="ECO:0000313" key="2">
    <source>
        <dbReference type="EMBL" id="GAQ23644.1"/>
    </source>
</evidence>
<dbReference type="RefSeq" id="WP_058979663.1">
    <property type="nucleotide sequence ID" value="NZ_BCMS01000004.1"/>
</dbReference>
<keyword evidence="1" id="KW-1133">Transmembrane helix</keyword>
<gene>
    <name evidence="2" type="ORF">DEIGR_320058</name>
</gene>
<accession>A0A100HQ79</accession>
<dbReference type="OrthoDB" id="74142at2"/>
<reference evidence="3" key="1">
    <citation type="submission" date="2015-11" db="EMBL/GenBank/DDBJ databases">
        <title>Draft Genome Sequence of the Radioresistant Bacterium Deinococcus grandis, Isolated from Freshwater Fish in Japan.</title>
        <authorList>
            <person name="Satoh K."/>
            <person name="Onodera T."/>
            <person name="Omoso K."/>
            <person name="Takeda-Yano K."/>
            <person name="Katayama T."/>
            <person name="Oono Y."/>
            <person name="Narumi I."/>
        </authorList>
    </citation>
    <scope>NUCLEOTIDE SEQUENCE [LARGE SCALE GENOMIC DNA]</scope>
    <source>
        <strain evidence="3">ATCC 43672</strain>
    </source>
</reference>
<keyword evidence="1" id="KW-0812">Transmembrane</keyword>
<proteinExistence type="predicted"/>
<evidence type="ECO:0000256" key="1">
    <source>
        <dbReference type="SAM" id="Phobius"/>
    </source>
</evidence>
<keyword evidence="3" id="KW-1185">Reference proteome</keyword>
<sequence length="85" mass="8912">MTADQETFLIAAALLVNVLLAVLFPIPLLHWAVLLACGFVVALALLNVWTLGFVRPGERVTAALGRMPVYLTGGVAAAGLVTLLL</sequence>
<name>A0A100HQ79_9DEIO</name>
<evidence type="ECO:0000313" key="3">
    <source>
        <dbReference type="Proteomes" id="UP000056209"/>
    </source>
</evidence>
<feature type="transmembrane region" description="Helical" evidence="1">
    <location>
        <begin position="32"/>
        <end position="55"/>
    </location>
</feature>
<feature type="transmembrane region" description="Helical" evidence="1">
    <location>
        <begin position="67"/>
        <end position="84"/>
    </location>
</feature>
<keyword evidence="1" id="KW-0472">Membrane</keyword>
<feature type="transmembrane region" description="Helical" evidence="1">
    <location>
        <begin position="7"/>
        <end position="26"/>
    </location>
</feature>
<organism evidence="2 3">
    <name type="scientific">Deinococcus grandis</name>
    <dbReference type="NCBI Taxonomy" id="57498"/>
    <lineage>
        <taxon>Bacteria</taxon>
        <taxon>Thermotogati</taxon>
        <taxon>Deinococcota</taxon>
        <taxon>Deinococci</taxon>
        <taxon>Deinococcales</taxon>
        <taxon>Deinococcaceae</taxon>
        <taxon>Deinococcus</taxon>
    </lineage>
</organism>